<proteinExistence type="predicted"/>
<dbReference type="SUPFAM" id="SSF46785">
    <property type="entry name" value="Winged helix' DNA-binding domain"/>
    <property type="match status" value="1"/>
</dbReference>
<dbReference type="Gene3D" id="1.10.10.10">
    <property type="entry name" value="Winged helix-like DNA-binding domain superfamily/Winged helix DNA-binding domain"/>
    <property type="match status" value="1"/>
</dbReference>
<dbReference type="InterPro" id="IPR051081">
    <property type="entry name" value="HTH_MetalResp_TranReg"/>
</dbReference>
<keyword evidence="3" id="KW-0804">Transcription</keyword>
<dbReference type="SMART" id="SM00418">
    <property type="entry name" value="HTH_ARSR"/>
    <property type="match status" value="1"/>
</dbReference>
<keyword evidence="6" id="KW-1185">Reference proteome</keyword>
<dbReference type="PANTHER" id="PTHR33154">
    <property type="entry name" value="TRANSCRIPTIONAL REGULATOR, ARSR FAMILY"/>
    <property type="match status" value="1"/>
</dbReference>
<evidence type="ECO:0000256" key="3">
    <source>
        <dbReference type="ARBA" id="ARBA00023163"/>
    </source>
</evidence>
<dbReference type="PANTHER" id="PTHR33154:SF33">
    <property type="entry name" value="TRANSCRIPTIONAL REPRESSOR SDPR"/>
    <property type="match status" value="1"/>
</dbReference>
<dbReference type="RefSeq" id="WP_311368589.1">
    <property type="nucleotide sequence ID" value="NZ_JAVRHX010000002.1"/>
</dbReference>
<dbReference type="InterPro" id="IPR036390">
    <property type="entry name" value="WH_DNA-bd_sf"/>
</dbReference>
<reference evidence="5 6" key="1">
    <citation type="submission" date="2023-09" db="EMBL/GenBank/DDBJ databases">
        <authorList>
            <person name="Rey-Velasco X."/>
        </authorList>
    </citation>
    <scope>NUCLEOTIDE SEQUENCE [LARGE SCALE GENOMIC DNA]</scope>
    <source>
        <strain evidence="5 6">P117</strain>
    </source>
</reference>
<evidence type="ECO:0000313" key="5">
    <source>
        <dbReference type="EMBL" id="MDT0595072.1"/>
    </source>
</evidence>
<accession>A0ABU2ZUH1</accession>
<dbReference type="InterPro" id="IPR036388">
    <property type="entry name" value="WH-like_DNA-bd_sf"/>
</dbReference>
<keyword evidence="2" id="KW-0238">DNA-binding</keyword>
<dbReference type="CDD" id="cd00090">
    <property type="entry name" value="HTH_ARSR"/>
    <property type="match status" value="1"/>
</dbReference>
<dbReference type="PRINTS" id="PR00778">
    <property type="entry name" value="HTHARSR"/>
</dbReference>
<keyword evidence="1" id="KW-0805">Transcription regulation</keyword>
<dbReference type="Pfam" id="PF12840">
    <property type="entry name" value="HTH_20"/>
    <property type="match status" value="1"/>
</dbReference>
<organism evidence="5 6">
    <name type="scientific">Glaciecola petra</name>
    <dbReference type="NCBI Taxonomy" id="3075602"/>
    <lineage>
        <taxon>Bacteria</taxon>
        <taxon>Pseudomonadati</taxon>
        <taxon>Pseudomonadota</taxon>
        <taxon>Gammaproteobacteria</taxon>
        <taxon>Alteromonadales</taxon>
        <taxon>Alteromonadaceae</taxon>
        <taxon>Glaciecola</taxon>
    </lineage>
</organism>
<evidence type="ECO:0000259" key="4">
    <source>
        <dbReference type="PROSITE" id="PS50987"/>
    </source>
</evidence>
<dbReference type="NCBIfam" id="NF033788">
    <property type="entry name" value="HTH_metalloreg"/>
    <property type="match status" value="1"/>
</dbReference>
<dbReference type="EMBL" id="JAVRHX010000002">
    <property type="protein sequence ID" value="MDT0595072.1"/>
    <property type="molecule type" value="Genomic_DNA"/>
</dbReference>
<gene>
    <name evidence="5" type="ORF">RM552_09480</name>
</gene>
<evidence type="ECO:0000256" key="2">
    <source>
        <dbReference type="ARBA" id="ARBA00023125"/>
    </source>
</evidence>
<dbReference type="InterPro" id="IPR011991">
    <property type="entry name" value="ArsR-like_HTH"/>
</dbReference>
<dbReference type="InterPro" id="IPR001845">
    <property type="entry name" value="HTH_ArsR_DNA-bd_dom"/>
</dbReference>
<comment type="caution">
    <text evidence="5">The sequence shown here is derived from an EMBL/GenBank/DDBJ whole genome shotgun (WGS) entry which is preliminary data.</text>
</comment>
<name>A0ABU2ZUH1_9ALTE</name>
<protein>
    <submittedName>
        <fullName evidence="5">Metalloregulator ArsR/SmtB family transcription factor</fullName>
    </submittedName>
</protein>
<sequence>MDKQATIPKQCVDELQNHLQPELFKSLCDANRLSIVAFLAVQTSPITVGVLADQFGIDISGVSRHLKMLKDAKVLNAEKQGREVYYSLNCGQLTSTLRGLADALDACCNN</sequence>
<evidence type="ECO:0000313" key="6">
    <source>
        <dbReference type="Proteomes" id="UP001253545"/>
    </source>
</evidence>
<evidence type="ECO:0000256" key="1">
    <source>
        <dbReference type="ARBA" id="ARBA00023015"/>
    </source>
</evidence>
<dbReference type="Proteomes" id="UP001253545">
    <property type="component" value="Unassembled WGS sequence"/>
</dbReference>
<feature type="domain" description="HTH arsR-type" evidence="4">
    <location>
        <begin position="12"/>
        <end position="108"/>
    </location>
</feature>
<dbReference type="PROSITE" id="PS50987">
    <property type="entry name" value="HTH_ARSR_2"/>
    <property type="match status" value="1"/>
</dbReference>